<dbReference type="AlphaFoldDB" id="A0A0L6U9R7"/>
<accession>A0A0L6U9R7</accession>
<gene>
    <name evidence="1" type="ORF">VP01_9096g1</name>
</gene>
<keyword evidence="2" id="KW-1185">Reference proteome</keyword>
<protein>
    <submittedName>
        <fullName evidence="1">Uncharacterized protein</fullName>
    </submittedName>
</protein>
<dbReference type="Proteomes" id="UP000037035">
    <property type="component" value="Unassembled WGS sequence"/>
</dbReference>
<proteinExistence type="predicted"/>
<evidence type="ECO:0000313" key="2">
    <source>
        <dbReference type="Proteomes" id="UP000037035"/>
    </source>
</evidence>
<sequence length="69" mass="8076">MLNLIDLLLHNRITGEWRKMKRLSLHSNIPTIADMAWACLWRSQNNRELITTMGVDVLTFEALLHQFAN</sequence>
<comment type="caution">
    <text evidence="1">The sequence shown here is derived from an EMBL/GenBank/DDBJ whole genome shotgun (WGS) entry which is preliminary data.</text>
</comment>
<organism evidence="1 2">
    <name type="scientific">Puccinia sorghi</name>
    <dbReference type="NCBI Taxonomy" id="27349"/>
    <lineage>
        <taxon>Eukaryota</taxon>
        <taxon>Fungi</taxon>
        <taxon>Dikarya</taxon>
        <taxon>Basidiomycota</taxon>
        <taxon>Pucciniomycotina</taxon>
        <taxon>Pucciniomycetes</taxon>
        <taxon>Pucciniales</taxon>
        <taxon>Pucciniaceae</taxon>
        <taxon>Puccinia</taxon>
    </lineage>
</organism>
<dbReference type="EMBL" id="LAVV01014711">
    <property type="protein sequence ID" value="KNZ44510.1"/>
    <property type="molecule type" value="Genomic_DNA"/>
</dbReference>
<dbReference type="OrthoDB" id="78198at2759"/>
<reference evidence="1 2" key="1">
    <citation type="submission" date="2015-08" db="EMBL/GenBank/DDBJ databases">
        <title>Next Generation Sequencing and Analysis of the Genome of Puccinia sorghi L Schw, the Causal Agent of Maize Common Rust.</title>
        <authorList>
            <person name="Rochi L."/>
            <person name="Burguener G."/>
            <person name="Darino M."/>
            <person name="Turjanski A."/>
            <person name="Kreff E."/>
            <person name="Dieguez M.J."/>
            <person name="Sacco F."/>
        </authorList>
    </citation>
    <scope>NUCLEOTIDE SEQUENCE [LARGE SCALE GENOMIC DNA]</scope>
    <source>
        <strain evidence="1 2">RO10H11247</strain>
    </source>
</reference>
<name>A0A0L6U9R7_9BASI</name>
<dbReference type="VEuPathDB" id="FungiDB:VP01_9096g1"/>
<evidence type="ECO:0000313" key="1">
    <source>
        <dbReference type="EMBL" id="KNZ44510.1"/>
    </source>
</evidence>